<keyword evidence="6 16" id="KW-0812">Transmembrane</keyword>
<dbReference type="EMBL" id="QZWG01000009">
    <property type="protein sequence ID" value="RZB92002.1"/>
    <property type="molecule type" value="Genomic_DNA"/>
</dbReference>
<dbReference type="Proteomes" id="UP000053555">
    <property type="component" value="Unassembled WGS sequence"/>
</dbReference>
<dbReference type="Pfam" id="PF13639">
    <property type="entry name" value="zf-RING_2"/>
    <property type="match status" value="1"/>
</dbReference>
<accession>A0A0B2R2T9</accession>
<comment type="pathway">
    <text evidence="3">Protein modification; protein ubiquitination.</text>
</comment>
<comment type="catalytic activity">
    <reaction evidence="1">
        <text>S-ubiquitinyl-[E2 ubiquitin-conjugating enzyme]-L-cysteine + [acceptor protein]-L-lysine = [E2 ubiquitin-conjugating enzyme]-L-cysteine + N(6)-ubiquitinyl-[acceptor protein]-L-lysine.</text>
        <dbReference type="EC" id="2.3.2.27"/>
    </reaction>
</comment>
<evidence type="ECO:0000256" key="14">
    <source>
        <dbReference type="PROSITE-ProRule" id="PRU00175"/>
    </source>
</evidence>
<keyword evidence="20" id="KW-1185">Reference proteome</keyword>
<evidence type="ECO:0000256" key="3">
    <source>
        <dbReference type="ARBA" id="ARBA00004906"/>
    </source>
</evidence>
<dbReference type="InterPro" id="IPR053238">
    <property type="entry name" value="RING-H2_zinc_finger"/>
</dbReference>
<dbReference type="FunFam" id="3.30.40.10:FF:000187">
    <property type="entry name" value="E3 ubiquitin-protein ligase ATL6"/>
    <property type="match status" value="1"/>
</dbReference>
<reference evidence="18" key="1">
    <citation type="submission" date="2014-07" db="EMBL/GenBank/DDBJ databases">
        <title>Identification of a novel salt tolerance gene in wild soybean by whole-genome sequencing.</title>
        <authorList>
            <person name="Lam H.-M."/>
            <person name="Qi X."/>
            <person name="Li M.-W."/>
            <person name="Liu X."/>
            <person name="Xie M."/>
            <person name="Ni M."/>
            <person name="Xu X."/>
        </authorList>
    </citation>
    <scope>NUCLEOTIDE SEQUENCE [LARGE SCALE GENOMIC DNA]</scope>
    <source>
        <tissue evidence="18">Root</tissue>
    </source>
</reference>
<gene>
    <name evidence="19" type="ORF">D0Y65_024143</name>
    <name evidence="18" type="ORF">glysoja_046378</name>
</gene>
<dbReference type="PANTHER" id="PTHR14155:SF611">
    <property type="entry name" value="ZINC FINGER, C3HC4 TYPE (RING FINGER) PROTEIN"/>
    <property type="match status" value="1"/>
</dbReference>
<comment type="subcellular location">
    <subcellularLocation>
        <location evidence="2">Membrane</location>
        <topology evidence="2">Single-pass membrane protein</topology>
    </subcellularLocation>
</comment>
<evidence type="ECO:0000256" key="9">
    <source>
        <dbReference type="ARBA" id="ARBA00022786"/>
    </source>
</evidence>
<dbReference type="GO" id="GO:0016020">
    <property type="term" value="C:membrane"/>
    <property type="evidence" value="ECO:0007669"/>
    <property type="project" value="UniProtKB-SubCell"/>
</dbReference>
<dbReference type="GO" id="GO:0061630">
    <property type="term" value="F:ubiquitin protein ligase activity"/>
    <property type="evidence" value="ECO:0007669"/>
    <property type="project" value="UniProtKB-EC"/>
</dbReference>
<evidence type="ECO:0000256" key="11">
    <source>
        <dbReference type="ARBA" id="ARBA00022989"/>
    </source>
</evidence>
<evidence type="ECO:0000256" key="16">
    <source>
        <dbReference type="SAM" id="Phobius"/>
    </source>
</evidence>
<dbReference type="EMBL" id="KN652818">
    <property type="protein sequence ID" value="KHN28401.1"/>
    <property type="molecule type" value="Genomic_DNA"/>
</dbReference>
<evidence type="ECO:0000256" key="7">
    <source>
        <dbReference type="ARBA" id="ARBA00022723"/>
    </source>
</evidence>
<evidence type="ECO:0000256" key="12">
    <source>
        <dbReference type="ARBA" id="ARBA00023136"/>
    </source>
</evidence>
<dbReference type="GO" id="GO:0008270">
    <property type="term" value="F:zinc ion binding"/>
    <property type="evidence" value="ECO:0007669"/>
    <property type="project" value="UniProtKB-KW"/>
</dbReference>
<evidence type="ECO:0000256" key="6">
    <source>
        <dbReference type="ARBA" id="ARBA00022692"/>
    </source>
</evidence>
<sequence>MLELSESHSKNLHFPLTHIILFFTCFKLSKAQSSMEPVPTYITHHSWEPSVAITVGAIIIALLLMGIISIYLRRCAESHIIITTTQTTTTLPCSCAQGINRELLNTFPTLFYSNIKDLKKGNETLECAVCLTDFTDKDALRLLPKCNHVFHPHCIDSWLACHVTCPVCRANLSQESSHVSITVPPHNEEEGSRNTTTNEATQIEQSTSNDVGQVCLGDPTPTSDAAKIMYISEEQQQQHSSSEPTFEVELDPNTNSTTTTINNNGGDGVVVVSERNLSRSNSTGHCIVEEQGKGVERYTLRLPEDVRRYILVNHGRSVQRSASVKGVCWSDSEESYKGKRVNGEVRVEKRWVICTPPFVGHG</sequence>
<feature type="domain" description="RING-type" evidence="17">
    <location>
        <begin position="127"/>
        <end position="169"/>
    </location>
</feature>
<keyword evidence="8 14" id="KW-0863">Zinc-finger</keyword>
<keyword evidence="9" id="KW-0833">Ubl conjugation pathway</keyword>
<proteinExistence type="inferred from homology"/>
<evidence type="ECO:0000313" key="18">
    <source>
        <dbReference type="EMBL" id="KHN28401.1"/>
    </source>
</evidence>
<feature type="region of interest" description="Disordered" evidence="15">
    <location>
        <begin position="181"/>
        <end position="215"/>
    </location>
</feature>
<evidence type="ECO:0000256" key="15">
    <source>
        <dbReference type="SAM" id="MobiDB-lite"/>
    </source>
</evidence>
<keyword evidence="11 16" id="KW-1133">Transmembrane helix</keyword>
<dbReference type="PANTHER" id="PTHR14155">
    <property type="entry name" value="RING FINGER DOMAIN-CONTAINING"/>
    <property type="match status" value="1"/>
</dbReference>
<keyword evidence="12 16" id="KW-0472">Membrane</keyword>
<dbReference type="PROSITE" id="PS50089">
    <property type="entry name" value="ZF_RING_2"/>
    <property type="match status" value="1"/>
</dbReference>
<keyword evidence="5" id="KW-0808">Transferase</keyword>
<organism evidence="18">
    <name type="scientific">Glycine soja</name>
    <name type="common">Wild soybean</name>
    <dbReference type="NCBI Taxonomy" id="3848"/>
    <lineage>
        <taxon>Eukaryota</taxon>
        <taxon>Viridiplantae</taxon>
        <taxon>Streptophyta</taxon>
        <taxon>Embryophyta</taxon>
        <taxon>Tracheophyta</taxon>
        <taxon>Spermatophyta</taxon>
        <taxon>Magnoliopsida</taxon>
        <taxon>eudicotyledons</taxon>
        <taxon>Gunneridae</taxon>
        <taxon>Pentapetalae</taxon>
        <taxon>rosids</taxon>
        <taxon>fabids</taxon>
        <taxon>Fabales</taxon>
        <taxon>Fabaceae</taxon>
        <taxon>Papilionoideae</taxon>
        <taxon>50 kb inversion clade</taxon>
        <taxon>NPAAA clade</taxon>
        <taxon>indigoferoid/millettioid clade</taxon>
        <taxon>Phaseoleae</taxon>
        <taxon>Glycine</taxon>
        <taxon>Glycine subgen. Soja</taxon>
    </lineage>
</organism>
<evidence type="ECO:0000256" key="4">
    <source>
        <dbReference type="ARBA" id="ARBA00012483"/>
    </source>
</evidence>
<reference evidence="19 20" key="2">
    <citation type="submission" date="2018-09" db="EMBL/GenBank/DDBJ databases">
        <title>A high-quality reference genome of wild soybean provides a powerful tool to mine soybean genomes.</title>
        <authorList>
            <person name="Xie M."/>
            <person name="Chung C.Y.L."/>
            <person name="Li M.-W."/>
            <person name="Wong F.-L."/>
            <person name="Chan T.-F."/>
            <person name="Lam H.-M."/>
        </authorList>
    </citation>
    <scope>NUCLEOTIDE SEQUENCE [LARGE SCALE GENOMIC DNA]</scope>
    <source>
        <strain evidence="20">cv. W05</strain>
        <tissue evidence="19">Hypocotyl of etiolated seedlings</tissue>
    </source>
</reference>
<feature type="transmembrane region" description="Helical" evidence="16">
    <location>
        <begin position="50"/>
        <end position="72"/>
    </location>
</feature>
<dbReference type="SUPFAM" id="SSF57850">
    <property type="entry name" value="RING/U-box"/>
    <property type="match status" value="1"/>
</dbReference>
<dbReference type="SMART" id="SM00184">
    <property type="entry name" value="RING"/>
    <property type="match status" value="1"/>
</dbReference>
<evidence type="ECO:0000256" key="5">
    <source>
        <dbReference type="ARBA" id="ARBA00022679"/>
    </source>
</evidence>
<evidence type="ECO:0000256" key="8">
    <source>
        <dbReference type="ARBA" id="ARBA00022771"/>
    </source>
</evidence>
<dbReference type="EC" id="2.3.2.27" evidence="4"/>
<comment type="similarity">
    <text evidence="13">Belongs to the RING-type zinc finger family. ATL subfamily.</text>
</comment>
<evidence type="ECO:0000313" key="19">
    <source>
        <dbReference type="EMBL" id="RZB92002.1"/>
    </source>
</evidence>
<feature type="region of interest" description="Disordered" evidence="15">
    <location>
        <begin position="236"/>
        <end position="257"/>
    </location>
</feature>
<dbReference type="CDD" id="cd16461">
    <property type="entry name" value="RING-H2_EL5-like"/>
    <property type="match status" value="1"/>
</dbReference>
<name>A0A0B2R2T9_GLYSO</name>
<keyword evidence="10" id="KW-0862">Zinc</keyword>
<evidence type="ECO:0000256" key="10">
    <source>
        <dbReference type="ARBA" id="ARBA00022833"/>
    </source>
</evidence>
<protein>
    <recommendedName>
        <fullName evidence="4">RING-type E3 ubiquitin transferase</fullName>
        <ecNumber evidence="4">2.3.2.27</ecNumber>
    </recommendedName>
</protein>
<dbReference type="Gramene" id="XM_028326097.1">
    <property type="protein sequence ID" value="XP_028181898.1"/>
    <property type="gene ID" value="LOC114368835"/>
</dbReference>
<keyword evidence="7" id="KW-0479">Metal-binding</keyword>
<dbReference type="Proteomes" id="UP000289340">
    <property type="component" value="Chromosome 9"/>
</dbReference>
<evidence type="ECO:0000256" key="13">
    <source>
        <dbReference type="ARBA" id="ARBA00024209"/>
    </source>
</evidence>
<evidence type="ECO:0000256" key="2">
    <source>
        <dbReference type="ARBA" id="ARBA00004167"/>
    </source>
</evidence>
<evidence type="ECO:0000259" key="17">
    <source>
        <dbReference type="PROSITE" id="PS50089"/>
    </source>
</evidence>
<dbReference type="AlphaFoldDB" id="A0A0B2R2T9"/>
<dbReference type="SMR" id="A0A0B2R2T9"/>
<dbReference type="InterPro" id="IPR001841">
    <property type="entry name" value="Znf_RING"/>
</dbReference>
<dbReference type="InterPro" id="IPR013083">
    <property type="entry name" value="Znf_RING/FYVE/PHD"/>
</dbReference>
<evidence type="ECO:0000256" key="1">
    <source>
        <dbReference type="ARBA" id="ARBA00000900"/>
    </source>
</evidence>
<dbReference type="Gene3D" id="3.30.40.10">
    <property type="entry name" value="Zinc/RING finger domain, C3HC4 (zinc finger)"/>
    <property type="match status" value="1"/>
</dbReference>
<evidence type="ECO:0000313" key="20">
    <source>
        <dbReference type="Proteomes" id="UP000289340"/>
    </source>
</evidence>
<feature type="compositionally biased region" description="Polar residues" evidence="15">
    <location>
        <begin position="193"/>
        <end position="211"/>
    </location>
</feature>